<keyword evidence="9" id="KW-1185">Reference proteome</keyword>
<evidence type="ECO:0000313" key="8">
    <source>
        <dbReference type="EMBL" id="CAD7249765.1"/>
    </source>
</evidence>
<dbReference type="OrthoDB" id="6279276at2759"/>
<dbReference type="GO" id="GO:0005068">
    <property type="term" value="F:transmembrane receptor protein tyrosine kinase adaptor activity"/>
    <property type="evidence" value="ECO:0007669"/>
    <property type="project" value="TreeGrafter"/>
</dbReference>
<evidence type="ECO:0000259" key="7">
    <source>
        <dbReference type="PROSITE" id="PS51064"/>
    </source>
</evidence>
<organism evidence="8">
    <name type="scientific">Darwinula stevensoni</name>
    <dbReference type="NCBI Taxonomy" id="69355"/>
    <lineage>
        <taxon>Eukaryota</taxon>
        <taxon>Metazoa</taxon>
        <taxon>Ecdysozoa</taxon>
        <taxon>Arthropoda</taxon>
        <taxon>Crustacea</taxon>
        <taxon>Oligostraca</taxon>
        <taxon>Ostracoda</taxon>
        <taxon>Podocopa</taxon>
        <taxon>Podocopida</taxon>
        <taxon>Darwinulocopina</taxon>
        <taxon>Darwinuloidea</taxon>
        <taxon>Darwinulidae</taxon>
        <taxon>Darwinula</taxon>
    </lineage>
</organism>
<dbReference type="GO" id="GO:0005104">
    <property type="term" value="F:fibroblast growth factor receptor binding"/>
    <property type="evidence" value="ECO:0007669"/>
    <property type="project" value="TreeGrafter"/>
</dbReference>
<evidence type="ECO:0000256" key="1">
    <source>
        <dbReference type="ARBA" id="ARBA00004370"/>
    </source>
</evidence>
<keyword evidence="2" id="KW-0597">Phosphoprotein</keyword>
<keyword evidence="4" id="KW-0472">Membrane</keyword>
<dbReference type="SMART" id="SM01244">
    <property type="entry name" value="IRS"/>
    <property type="match status" value="1"/>
</dbReference>
<evidence type="ECO:0000313" key="9">
    <source>
        <dbReference type="Proteomes" id="UP000677054"/>
    </source>
</evidence>
<evidence type="ECO:0000256" key="3">
    <source>
        <dbReference type="ARBA" id="ARBA00022707"/>
    </source>
</evidence>
<sequence>MGCISSCYRRRAPNVFPVMNVDEEGNRMTPGKLEVTPIDLILHQTGKPSIIWPLKSLRRYGFDPELKLFSFESGRRCFTGPGIFAFKCEAAESLFNLLQLHVQQQSGVVLAHQPNNGPRLGSETGYTETNGNQHSSTRERNRDDYENPMLLDNPAAPYVNARIGMQMQSPSYINVIVNSENAETRQSVTSNDSDPGLGGMNYVELDLERTSPENPSLLRDNVNGNVPAGGHSTESSQASNVFDSPNRGDRYATIDFDKTAALSLSNCGIESEDTSTRRTRHDSIIPTIRE</sequence>
<evidence type="ECO:0000256" key="4">
    <source>
        <dbReference type="ARBA" id="ARBA00023136"/>
    </source>
</evidence>
<dbReference type="Proteomes" id="UP000677054">
    <property type="component" value="Unassembled WGS sequence"/>
</dbReference>
<dbReference type="Gene3D" id="2.30.29.30">
    <property type="entry name" value="Pleckstrin-homology domain (PH domain)/Phosphotyrosine-binding domain (PTB)"/>
    <property type="match status" value="1"/>
</dbReference>
<name>A0A7R9A939_9CRUS</name>
<dbReference type="InterPro" id="IPR050996">
    <property type="entry name" value="Docking_Protein_DOK"/>
</dbReference>
<evidence type="ECO:0000256" key="2">
    <source>
        <dbReference type="ARBA" id="ARBA00022553"/>
    </source>
</evidence>
<dbReference type="PROSITE" id="PS51064">
    <property type="entry name" value="IRS_PTB"/>
    <property type="match status" value="1"/>
</dbReference>
<protein>
    <recommendedName>
        <fullName evidence="7">IRS-type PTB domain-containing protein</fullName>
    </recommendedName>
</protein>
<dbReference type="PANTHER" id="PTHR21258:SF55">
    <property type="entry name" value="FI23523P1"/>
    <property type="match status" value="1"/>
</dbReference>
<comment type="subcellular location">
    <subcellularLocation>
        <location evidence="1">Membrane</location>
    </subcellularLocation>
</comment>
<dbReference type="AlphaFoldDB" id="A0A7R9A939"/>
<evidence type="ECO:0000256" key="6">
    <source>
        <dbReference type="SAM" id="MobiDB-lite"/>
    </source>
</evidence>
<proteinExistence type="predicted"/>
<dbReference type="GO" id="GO:0008543">
    <property type="term" value="P:fibroblast growth factor receptor signaling pathway"/>
    <property type="evidence" value="ECO:0007669"/>
    <property type="project" value="TreeGrafter"/>
</dbReference>
<dbReference type="SMART" id="SM00310">
    <property type="entry name" value="PTBI"/>
    <property type="match status" value="1"/>
</dbReference>
<feature type="compositionally biased region" description="Basic and acidic residues" evidence="6">
    <location>
        <begin position="136"/>
        <end position="145"/>
    </location>
</feature>
<dbReference type="PANTHER" id="PTHR21258">
    <property type="entry name" value="DOCKING PROTEIN RELATED"/>
    <property type="match status" value="1"/>
</dbReference>
<feature type="region of interest" description="Disordered" evidence="6">
    <location>
        <begin position="270"/>
        <end position="290"/>
    </location>
</feature>
<feature type="domain" description="IRS-type PTB" evidence="7">
    <location>
        <begin position="8"/>
        <end position="112"/>
    </location>
</feature>
<dbReference type="InterPro" id="IPR002404">
    <property type="entry name" value="IRS_PTB"/>
</dbReference>
<dbReference type="EMBL" id="CAJPEV010002476">
    <property type="protein sequence ID" value="CAG0897031.1"/>
    <property type="molecule type" value="Genomic_DNA"/>
</dbReference>
<dbReference type="EMBL" id="LR901993">
    <property type="protein sequence ID" value="CAD7249765.1"/>
    <property type="molecule type" value="Genomic_DNA"/>
</dbReference>
<evidence type="ECO:0000256" key="5">
    <source>
        <dbReference type="ARBA" id="ARBA00023288"/>
    </source>
</evidence>
<dbReference type="CDD" id="cd01202">
    <property type="entry name" value="PTB_FRS2"/>
    <property type="match status" value="1"/>
</dbReference>
<dbReference type="InterPro" id="IPR038742">
    <property type="entry name" value="FRS2_PTB"/>
</dbReference>
<dbReference type="GO" id="GO:0005737">
    <property type="term" value="C:cytoplasm"/>
    <property type="evidence" value="ECO:0007669"/>
    <property type="project" value="TreeGrafter"/>
</dbReference>
<dbReference type="Pfam" id="PF02174">
    <property type="entry name" value="IRS"/>
    <property type="match status" value="1"/>
</dbReference>
<feature type="compositionally biased region" description="Polar residues" evidence="6">
    <location>
        <begin position="232"/>
        <end position="243"/>
    </location>
</feature>
<dbReference type="InterPro" id="IPR011993">
    <property type="entry name" value="PH-like_dom_sf"/>
</dbReference>
<feature type="region of interest" description="Disordered" evidence="6">
    <location>
        <begin position="221"/>
        <end position="246"/>
    </location>
</feature>
<keyword evidence="5" id="KW-0449">Lipoprotein</keyword>
<feature type="compositionally biased region" description="Polar residues" evidence="6">
    <location>
        <begin position="124"/>
        <end position="135"/>
    </location>
</feature>
<dbReference type="GO" id="GO:0016020">
    <property type="term" value="C:membrane"/>
    <property type="evidence" value="ECO:0007669"/>
    <property type="project" value="UniProtKB-SubCell"/>
</dbReference>
<reference evidence="8" key="1">
    <citation type="submission" date="2020-11" db="EMBL/GenBank/DDBJ databases">
        <authorList>
            <person name="Tran Van P."/>
        </authorList>
    </citation>
    <scope>NUCLEOTIDE SEQUENCE</scope>
</reference>
<keyword evidence="3" id="KW-0519">Myristate</keyword>
<dbReference type="SUPFAM" id="SSF50729">
    <property type="entry name" value="PH domain-like"/>
    <property type="match status" value="1"/>
</dbReference>
<gene>
    <name evidence="8" type="ORF">DSTB1V02_LOCUS9552</name>
</gene>
<accession>A0A7R9A939</accession>
<feature type="region of interest" description="Disordered" evidence="6">
    <location>
        <begin position="113"/>
        <end position="146"/>
    </location>
</feature>